<dbReference type="EMBL" id="JAVRAA010000009">
    <property type="protein sequence ID" value="MDT0338756.1"/>
    <property type="molecule type" value="Genomic_DNA"/>
</dbReference>
<name>A0AAE4GBG0_9BURK</name>
<gene>
    <name evidence="1" type="ORF">RJN63_18095</name>
</gene>
<dbReference type="Gene3D" id="1.10.30.50">
    <property type="match status" value="1"/>
</dbReference>
<keyword evidence="1" id="KW-0540">Nuclease</keyword>
<reference evidence="1" key="1">
    <citation type="submission" date="2023-02" db="EMBL/GenBank/DDBJ databases">
        <title>Description of Herbaspirillum huttiense subsp. nephrolepsisexaltata and Herbaspirillum huttiense subsp. lycopersicon.</title>
        <authorList>
            <person name="Poudel M."/>
            <person name="Sharma A."/>
            <person name="Goss E."/>
            <person name="Tapia J.H."/>
            <person name="Harmon C.M."/>
            <person name="Jones J.B."/>
        </authorList>
    </citation>
    <scope>NUCLEOTIDE SEQUENCE</scope>
    <source>
        <strain evidence="1">NC40101</strain>
    </source>
</reference>
<dbReference type="CDD" id="cd00085">
    <property type="entry name" value="HNHc"/>
    <property type="match status" value="1"/>
</dbReference>
<dbReference type="GO" id="GO:0004519">
    <property type="term" value="F:endonuclease activity"/>
    <property type="evidence" value="ECO:0007669"/>
    <property type="project" value="UniProtKB-KW"/>
</dbReference>
<proteinExistence type="predicted"/>
<dbReference type="RefSeq" id="WP_310837942.1">
    <property type="nucleotide sequence ID" value="NZ_JAVLSM010000010.1"/>
</dbReference>
<dbReference type="InterPro" id="IPR003615">
    <property type="entry name" value="HNH_nuc"/>
</dbReference>
<dbReference type="AlphaFoldDB" id="A0AAE4GBG0"/>
<organism evidence="1">
    <name type="scientific">Herbaspirillum huttiense subsp. nephrolepidis</name>
    <dbReference type="NCBI Taxonomy" id="3075126"/>
    <lineage>
        <taxon>Bacteria</taxon>
        <taxon>Pseudomonadati</taxon>
        <taxon>Pseudomonadota</taxon>
        <taxon>Betaproteobacteria</taxon>
        <taxon>Burkholderiales</taxon>
        <taxon>Oxalobacteraceae</taxon>
        <taxon>Herbaspirillum</taxon>
    </lineage>
</organism>
<comment type="caution">
    <text evidence="1">The sequence shown here is derived from an EMBL/GenBank/DDBJ whole genome shotgun (WGS) entry which is preliminary data.</text>
</comment>
<accession>A0AAE4GBG0</accession>
<keyword evidence="1" id="KW-0378">Hydrolase</keyword>
<keyword evidence="1" id="KW-0255">Endonuclease</keyword>
<sequence>MNQFDRLAWKNKDKKTIDDVRALSHALGWSTDHPEIVAFRDRMIELQEYSCAYCRSPIENNTNGYRDLDHIVPKAGRGKNRTRMKSNEVKDRKVTIGYPHFMYEPMNLALACKLCNVAKGNFDPYVDRAKPISHHYPVEADFLSEICWYNPHFHAYHDHIAKTPDCNFIPKTKEGHYTVSACKLDNLVQKGKLFQARAAARVGRARNLEEALNQLSSDVQAGIYASDHAIKELEKVLGGVAARAKSLFTLWYESFIDRRDVLKIDKSEQAYSAVVVKLSEKGWLVGADKRSVRLRQKLA</sequence>
<evidence type="ECO:0000313" key="1">
    <source>
        <dbReference type="EMBL" id="MDT0338756.1"/>
    </source>
</evidence>
<protein>
    <submittedName>
        <fullName evidence="1">HNH endonuclease signature motif containing protein</fullName>
    </submittedName>
</protein>